<evidence type="ECO:0000313" key="5">
    <source>
        <dbReference type="Proteomes" id="UP000008980"/>
    </source>
</evidence>
<reference evidence="4" key="5">
    <citation type="submission" date="2019-02" db="EMBL/GenBank/DDBJ databases">
        <title>FDA dAtabase for Regulatory Grade micrObial Sequences (FDA-ARGOS): Supporting development and validation of Infectious Disease Dx tests.</title>
        <authorList>
            <person name="Duncan R."/>
            <person name="Fisher C."/>
            <person name="Tallon L.J."/>
            <person name="Sadzewicz L."/>
            <person name="Sengamalay N."/>
            <person name="Ott S."/>
            <person name="Godinez A."/>
            <person name="Nagaraj S."/>
            <person name="Nadendla S."/>
            <person name="Sichtig H."/>
        </authorList>
    </citation>
    <scope>NUCLEOTIDE SEQUENCE</scope>
    <source>
        <strain evidence="4">FDAARGOS_361</strain>
    </source>
</reference>
<reference evidence="3 5" key="1">
    <citation type="journal article" date="2011" name="Genome Res.">
        <title>Whole genome sequencing of multiple Leishmania donovani clinical isolates provides insights into population structure and mechanisms of drug resistance.</title>
        <authorList>
            <person name="Downing T."/>
            <person name="Imamura H."/>
            <person name="Decuypere S."/>
            <person name="Clark T.G."/>
            <person name="Coombs G.H."/>
            <person name="Cotton J.A."/>
            <person name="Hilley J.D."/>
            <person name="de Doncker S."/>
            <person name="Maes I."/>
            <person name="Mottram J.C."/>
            <person name="Quail M.A."/>
            <person name="Rijal S."/>
            <person name="Sanders M."/>
            <person name="Schonian G."/>
            <person name="Stark O."/>
            <person name="Sundar S."/>
            <person name="Vanaerschot M."/>
            <person name="Hertz-Fowler C."/>
            <person name="Dujardin J.C."/>
            <person name="Berriman M."/>
        </authorList>
    </citation>
    <scope>NUCLEOTIDE SEQUENCE [LARGE SCALE GENOMIC DNA]</scope>
    <source>
        <strain evidence="3 5">BPK282A1</strain>
    </source>
</reference>
<dbReference type="Proteomes" id="UP000274082">
    <property type="component" value="Chromosome 34"/>
</dbReference>
<name>A0A3S7X8G1_LEIDO</name>
<sequence>MRGTRLWRLRVSLAVRNGARATQAESLGRRWADLDAARPANLTGPATELLRETIAHLQESAPALKSSSASLPAAASSSLSTSPPLLSTRESAQHIWRSLRRQRVPWQDALALLPWQLQAMTPAQRQFLSSQAARTPARVASLALAAWDMHEDAALVQQYRSLKRSAYMVDYARLVSAALRERPSLPNGLLPVPYGVVEHGYALGLCSPQDAKIALALSKHMTLLGREALTREAEECLVLRHAALEGLAGHWQAALGIVQHSRAVRLSAREGMKRYVRSLLTRQGGVPLTTDAPLARSCDSSVSKHSDAQAGPRNEKAAPAEFAAEAPVRREDTSANWVDALCAFLSKEPHTQTYPGARHVLESLPPEVMGNRTYLLLASTVLHCCARRMFAGTLTRRVASYVANANWAMALALTCAAQYYDVAAPLIPLATKASSGGTTGVLDVPPELRAYVAAVRHSQQEERPAAAETSSLTVTEAAALTYPEALAHALTATSPATWRTLLLSCPHAGPPTRLRYFLLAACGEARDATLFERTSVSRCAEDRIECCTFQSCAVSRLICAAAEPRNQQYFFKVIPASARAHHFERSPLINAPTRELGPGLGTGQRIPAAAAATTEAAQALSNSAAGAPAESALMAVSVTAARARLQTWRRQTVTTPEECTQLLADVSLYLRATHRVEGAVISAHQQPRLTEDVFLKAVAALAASGVLQLAPPERFHWPLAVLKTARLLRVQVDASLMAATARTIPSMFVDRTGLALPSILGAHTLLGDWKAGLQLCTRLLRKQQDGEIEVDADTPRVGKPQTHRFTAPPPTLLEAMAQVGYASPAAVAVRHWQTLEASSASTLASLHSERSCALPLLLLELQQFHDERQLCEEVRHLCAGRRRGSPQQKLNALSRRRMLLGAAFCLLDNEAALRRVLRAAGKERARSADVDTHGLQRLLRVVQPTDAAQVLAAEAREGRCAHEHWLCEVMSRSDVAADAAGELARLRPFSATLSALWFFKQAAAAQDAAGCLKGLVRLAERASECPYPDGLLLSLLRLLRLFLSHGGLLSASVVTREMAEGKGPAKLPRSTVLALACKLFNRMQEMQRLSLPLKAARRVLRRASDAHLPDAHAVAGDTDAVCPGKSPAAPCAVWALLGVLHSTASSVLQVPVPASFTSSLLSRVVETNRAADWWTALLFFQSIRHPTMQERALLVRALRHCGGAATPILLSNRRFLRDCPEQVVIWADEASGQSKWSQSLTLLEHAQEVERRTTASAAEADQDASDSMEPARAPASPLSPAVVAIIRGWNADERLRCGELLRRQGFIATGSSKNGTPLDDARVTKMANPRAQRQAEAILQLLKEKPSAAVPFINAPPRLDAHHPGVRAARRNDE</sequence>
<feature type="region of interest" description="Disordered" evidence="1">
    <location>
        <begin position="296"/>
        <end position="320"/>
    </location>
</feature>
<dbReference type="KEGG" id="ldo:LDBPK_343480"/>
<accession>A0A3S7X8G1</accession>
<proteinExistence type="predicted"/>
<feature type="region of interest" description="Disordered" evidence="1">
    <location>
        <begin position="1354"/>
        <end position="1374"/>
    </location>
</feature>
<dbReference type="OrthoDB" id="272744at2759"/>
<evidence type="ECO:0000313" key="2">
    <source>
        <dbReference type="EMBL" id="AYU82715.1"/>
    </source>
</evidence>
<reference evidence="5" key="3">
    <citation type="submission" date="2011-02" db="EMBL/GenBank/DDBJ databases">
        <title>Whole genome sequencing of Leishmania donovani clinical lines reveals dynamic variation related to drug resistance.</title>
        <authorList>
            <person name="Downing T."/>
            <person name="Imamura H."/>
            <person name="Sanders M."/>
            <person name="Decuypere S."/>
            <person name="Hertz-Fowler C."/>
            <person name="Clark T.G."/>
            <person name="Rijal S."/>
            <person name="Sundar S."/>
            <person name="Quail M.A."/>
            <person name="De Doncker S."/>
            <person name="Maes I."/>
            <person name="Vanaerschot M."/>
            <person name="Stark O."/>
            <person name="Schonian G."/>
            <person name="Dujardin J.C."/>
            <person name="Berriman M."/>
        </authorList>
    </citation>
    <scope>NUCLEOTIDE SEQUENCE [LARGE SCALE GENOMIC DNA]</scope>
    <source>
        <strain evidence="5">BPK282A1</strain>
    </source>
</reference>
<evidence type="ECO:0000256" key="1">
    <source>
        <dbReference type="SAM" id="MobiDB-lite"/>
    </source>
</evidence>
<feature type="compositionally biased region" description="Basic residues" evidence="1">
    <location>
        <begin position="1364"/>
        <end position="1374"/>
    </location>
</feature>
<gene>
    <name evidence="4" type="ORF">CGC21_27045</name>
    <name evidence="3" type="ORF">LDBPK_343480</name>
    <name evidence="2" type="ORF">LdCL_340044200</name>
</gene>
<keyword evidence="6" id="KW-1185">Reference proteome</keyword>
<accession>E9BRE6</accession>
<dbReference type="VEuPathDB" id="TriTrypDB:LdCL_340044200"/>
<reference evidence="7" key="6">
    <citation type="submission" date="2019-02" db="EMBL/GenBank/DDBJ databases">
        <title>FDA dAtabase for Regulatory Grade micrObial Sequences (FDA-ARGOS): Supporting development and validation of Infectious Disease Dx tests.</title>
        <authorList>
            <person name="Duncan R."/>
            <person name="Fisher C."/>
            <person name="Tallon L."/>
            <person name="Sadzewicz L."/>
            <person name="Sengamalay N."/>
            <person name="Ott S."/>
            <person name="Godinez A."/>
            <person name="Nagaraj S."/>
            <person name="Vavikolanu K."/>
            <person name="Nadendla S."/>
            <person name="Aluvathingal J."/>
            <person name="Sichtig H."/>
        </authorList>
    </citation>
    <scope>NUCLEOTIDE SEQUENCE [LARGE SCALE GENOMIC DNA]</scope>
    <source>
        <strain evidence="7">FDAARGOS_361</strain>
    </source>
</reference>
<dbReference type="EMBL" id="FR799621">
    <property type="protein sequence ID" value="CBZ37825.1"/>
    <property type="molecule type" value="Genomic_DNA"/>
</dbReference>
<dbReference type="Proteomes" id="UP000318447">
    <property type="component" value="Unassembled WGS sequence"/>
</dbReference>
<evidence type="ECO:0000313" key="3">
    <source>
        <dbReference type="EMBL" id="CBZ37825.1"/>
    </source>
</evidence>
<evidence type="ECO:0000313" key="6">
    <source>
        <dbReference type="Proteomes" id="UP000274082"/>
    </source>
</evidence>
<reference evidence="2 6" key="4">
    <citation type="journal article" date="2018" name="Sci. Rep.">
        <title>A complete Leishmania donovani reference genome identifies novel genetic variations associated with virulence.</title>
        <authorList>
            <person name="Lypaczewski P."/>
            <person name="Hoshizaki J."/>
            <person name="Zhang W.-W."/>
            <person name="McCall L.-I."/>
            <person name="Torcivia-Rodriguez J."/>
            <person name="Simonyan V."/>
            <person name="Kaur A."/>
            <person name="Dewar K."/>
            <person name="Matlashewski G."/>
        </authorList>
    </citation>
    <scope>NUCLEOTIDE SEQUENCE [LARGE SCALE GENOMIC DNA]</scope>
    <source>
        <strain evidence="2 6">LdCL</strain>
    </source>
</reference>
<dbReference type="VEuPathDB" id="TriTrypDB:LdBPK_343480.1"/>
<reference evidence="3" key="2">
    <citation type="submission" date="2011-01" db="EMBL/GenBank/DDBJ databases">
        <authorList>
            <person name="Zhao B.P."/>
            <person name="Ren Z.A."/>
            <person name="Li C.D."/>
        </authorList>
    </citation>
    <scope>NUCLEOTIDE SEQUENCE</scope>
    <source>
        <strain evidence="3">BPK282A1</strain>
    </source>
</reference>
<evidence type="ECO:0000313" key="4">
    <source>
        <dbReference type="EMBL" id="TPP40255.1"/>
    </source>
</evidence>
<dbReference type="OMA" id="RCAHEHW"/>
<dbReference type="RefSeq" id="XP_003864507.1">
    <property type="nucleotide sequence ID" value="XM_003864459.1"/>
</dbReference>
<dbReference type="VEuPathDB" id="TriTrypDB:LDHU3_34.5720"/>
<protein>
    <submittedName>
        <fullName evidence="2">Uncharacterized protein</fullName>
    </submittedName>
</protein>
<feature type="compositionally biased region" description="Basic and acidic residues" evidence="1">
    <location>
        <begin position="302"/>
        <end position="318"/>
    </location>
</feature>
<organism evidence="2 6">
    <name type="scientific">Leishmania donovani</name>
    <dbReference type="NCBI Taxonomy" id="5661"/>
    <lineage>
        <taxon>Eukaryota</taxon>
        <taxon>Discoba</taxon>
        <taxon>Euglenozoa</taxon>
        <taxon>Kinetoplastea</taxon>
        <taxon>Metakinetoplastina</taxon>
        <taxon>Trypanosomatida</taxon>
        <taxon>Trypanosomatidae</taxon>
        <taxon>Leishmaniinae</taxon>
        <taxon>Leishmania</taxon>
    </lineage>
</organism>
<feature type="region of interest" description="Disordered" evidence="1">
    <location>
        <begin position="1251"/>
        <end position="1275"/>
    </location>
</feature>
<dbReference type="Proteomes" id="UP000008980">
    <property type="component" value="Chromosome 34"/>
</dbReference>
<dbReference type="EMBL" id="CP029533">
    <property type="protein sequence ID" value="AYU82715.1"/>
    <property type="molecule type" value="Genomic_DNA"/>
</dbReference>
<dbReference type="EMBL" id="RHLC01000004">
    <property type="protein sequence ID" value="TPP40255.1"/>
    <property type="molecule type" value="Genomic_DNA"/>
</dbReference>
<dbReference type="GeneID" id="13387386"/>
<evidence type="ECO:0000313" key="7">
    <source>
        <dbReference type="Proteomes" id="UP000318447"/>
    </source>
</evidence>